<dbReference type="SUPFAM" id="SSF48498">
    <property type="entry name" value="Tetracyclin repressor-like, C-terminal domain"/>
    <property type="match status" value="1"/>
</dbReference>
<reference evidence="6 7" key="1">
    <citation type="submission" date="2023-11" db="EMBL/GenBank/DDBJ databases">
        <authorList>
            <person name="Xu M."/>
            <person name="Jiang T."/>
        </authorList>
    </citation>
    <scope>NUCLEOTIDE SEQUENCE [LARGE SCALE GENOMIC DNA]</scope>
    <source>
        <strain evidence="6 7">SD</strain>
    </source>
</reference>
<dbReference type="InterPro" id="IPR025996">
    <property type="entry name" value="MT1864/Rv1816-like_C"/>
</dbReference>
<dbReference type="Pfam" id="PF00440">
    <property type="entry name" value="TetR_N"/>
    <property type="match status" value="1"/>
</dbReference>
<keyword evidence="3" id="KW-0804">Transcription</keyword>
<dbReference type="PANTHER" id="PTHR30055">
    <property type="entry name" value="HTH-TYPE TRANSCRIPTIONAL REGULATOR RUTR"/>
    <property type="match status" value="1"/>
</dbReference>
<evidence type="ECO:0000256" key="3">
    <source>
        <dbReference type="ARBA" id="ARBA00023163"/>
    </source>
</evidence>
<dbReference type="PROSITE" id="PS50977">
    <property type="entry name" value="HTH_TETR_2"/>
    <property type="match status" value="1"/>
</dbReference>
<evidence type="ECO:0000313" key="6">
    <source>
        <dbReference type="EMBL" id="MDX8153281.1"/>
    </source>
</evidence>
<protein>
    <submittedName>
        <fullName evidence="6">TetR/AcrR family transcriptional regulator</fullName>
    </submittedName>
</protein>
<dbReference type="Gene3D" id="1.10.357.10">
    <property type="entry name" value="Tetracycline Repressor, domain 2"/>
    <property type="match status" value="1"/>
</dbReference>
<proteinExistence type="predicted"/>
<gene>
    <name evidence="6" type="ORF">SK069_16905</name>
</gene>
<dbReference type="SUPFAM" id="SSF46689">
    <property type="entry name" value="Homeodomain-like"/>
    <property type="match status" value="1"/>
</dbReference>
<keyword evidence="2 4" id="KW-0238">DNA-binding</keyword>
<dbReference type="InterPro" id="IPR036271">
    <property type="entry name" value="Tet_transcr_reg_TetR-rel_C_sf"/>
</dbReference>
<evidence type="ECO:0000256" key="1">
    <source>
        <dbReference type="ARBA" id="ARBA00023015"/>
    </source>
</evidence>
<evidence type="ECO:0000256" key="2">
    <source>
        <dbReference type="ARBA" id="ARBA00023125"/>
    </source>
</evidence>
<dbReference type="PANTHER" id="PTHR30055:SF234">
    <property type="entry name" value="HTH-TYPE TRANSCRIPTIONAL REGULATOR BETI"/>
    <property type="match status" value="1"/>
</dbReference>
<evidence type="ECO:0000313" key="7">
    <source>
        <dbReference type="Proteomes" id="UP001277761"/>
    </source>
</evidence>
<comment type="caution">
    <text evidence="6">The sequence shown here is derived from an EMBL/GenBank/DDBJ whole genome shotgun (WGS) entry which is preliminary data.</text>
</comment>
<keyword evidence="1" id="KW-0805">Transcription regulation</keyword>
<dbReference type="EMBL" id="JAXAVX010000012">
    <property type="protein sequence ID" value="MDX8153281.1"/>
    <property type="molecule type" value="Genomic_DNA"/>
</dbReference>
<name>A0ABU4VN57_9ACTN</name>
<dbReference type="InterPro" id="IPR009057">
    <property type="entry name" value="Homeodomain-like_sf"/>
</dbReference>
<dbReference type="Pfam" id="PF13305">
    <property type="entry name" value="TetR_C_33"/>
    <property type="match status" value="1"/>
</dbReference>
<feature type="domain" description="HTH tetR-type" evidence="5">
    <location>
        <begin position="7"/>
        <end position="67"/>
    </location>
</feature>
<evidence type="ECO:0000256" key="4">
    <source>
        <dbReference type="PROSITE-ProRule" id="PRU00335"/>
    </source>
</evidence>
<sequence>MTTETRATLADRLLDAAEAEIAEHGTTEISLRAVARRAEVSHQAPGFAFRDRAGLLAALAARGYRYLQEEIAAAREDQPEDAGGRAVLVEMGVAYVRATTRRPALFWLLTRVDVGVGRPELEDARRRAVETLVAAVRAAIADGWHHDATPDELATLAWSTVHGLAVLHRDALGQLTAGSPEETARATMRLLLDR</sequence>
<evidence type="ECO:0000259" key="5">
    <source>
        <dbReference type="PROSITE" id="PS50977"/>
    </source>
</evidence>
<dbReference type="RefSeq" id="WP_319955430.1">
    <property type="nucleotide sequence ID" value="NZ_JAXAVX010000012.1"/>
</dbReference>
<accession>A0ABU4VN57</accession>
<dbReference type="InterPro" id="IPR001647">
    <property type="entry name" value="HTH_TetR"/>
</dbReference>
<dbReference type="Proteomes" id="UP001277761">
    <property type="component" value="Unassembled WGS sequence"/>
</dbReference>
<organism evidence="6 7">
    <name type="scientific">Patulibacter brassicae</name>
    <dbReference type="NCBI Taxonomy" id="1705717"/>
    <lineage>
        <taxon>Bacteria</taxon>
        <taxon>Bacillati</taxon>
        <taxon>Actinomycetota</taxon>
        <taxon>Thermoleophilia</taxon>
        <taxon>Solirubrobacterales</taxon>
        <taxon>Patulibacteraceae</taxon>
        <taxon>Patulibacter</taxon>
    </lineage>
</organism>
<feature type="DNA-binding region" description="H-T-H motif" evidence="4">
    <location>
        <begin position="30"/>
        <end position="49"/>
    </location>
</feature>
<keyword evidence="7" id="KW-1185">Reference proteome</keyword>
<dbReference type="InterPro" id="IPR050109">
    <property type="entry name" value="HTH-type_TetR-like_transc_reg"/>
</dbReference>